<evidence type="ECO:0000313" key="7">
    <source>
        <dbReference type="EMBL" id="KZT06968.1"/>
    </source>
</evidence>
<keyword evidence="3" id="KW-0862">Zinc</keyword>
<keyword evidence="1" id="KW-0479">Metal-binding</keyword>
<feature type="compositionally biased region" description="Basic and acidic residues" evidence="5">
    <location>
        <begin position="542"/>
        <end position="551"/>
    </location>
</feature>
<feature type="region of interest" description="Disordered" evidence="5">
    <location>
        <begin position="541"/>
        <end position="564"/>
    </location>
</feature>
<accession>A0A165EFS2</accession>
<organism evidence="7 8">
    <name type="scientific">Laetiporus sulphureus 93-53</name>
    <dbReference type="NCBI Taxonomy" id="1314785"/>
    <lineage>
        <taxon>Eukaryota</taxon>
        <taxon>Fungi</taxon>
        <taxon>Dikarya</taxon>
        <taxon>Basidiomycota</taxon>
        <taxon>Agaricomycotina</taxon>
        <taxon>Agaricomycetes</taxon>
        <taxon>Polyporales</taxon>
        <taxon>Laetiporus</taxon>
    </lineage>
</organism>
<evidence type="ECO:0000256" key="4">
    <source>
        <dbReference type="PROSITE-ProRule" id="PRU00175"/>
    </source>
</evidence>
<feature type="compositionally biased region" description="Low complexity" evidence="5">
    <location>
        <begin position="249"/>
        <end position="260"/>
    </location>
</feature>
<feature type="region of interest" description="Disordered" evidence="5">
    <location>
        <begin position="182"/>
        <end position="201"/>
    </location>
</feature>
<dbReference type="PANTHER" id="PTHR14155:SF627">
    <property type="entry name" value="OS06G0192800 PROTEIN"/>
    <property type="match status" value="1"/>
</dbReference>
<dbReference type="InterPro" id="IPR053238">
    <property type="entry name" value="RING-H2_zinc_finger"/>
</dbReference>
<dbReference type="Pfam" id="PF13639">
    <property type="entry name" value="zf-RING_2"/>
    <property type="match status" value="1"/>
</dbReference>
<dbReference type="AlphaFoldDB" id="A0A165EFS2"/>
<dbReference type="GO" id="GO:0008270">
    <property type="term" value="F:zinc ion binding"/>
    <property type="evidence" value="ECO:0007669"/>
    <property type="project" value="UniProtKB-KW"/>
</dbReference>
<reference evidence="7 8" key="1">
    <citation type="journal article" date="2016" name="Mol. Biol. Evol.">
        <title>Comparative Genomics of Early-Diverging Mushroom-Forming Fungi Provides Insights into the Origins of Lignocellulose Decay Capabilities.</title>
        <authorList>
            <person name="Nagy L.G."/>
            <person name="Riley R."/>
            <person name="Tritt A."/>
            <person name="Adam C."/>
            <person name="Daum C."/>
            <person name="Floudas D."/>
            <person name="Sun H."/>
            <person name="Yadav J.S."/>
            <person name="Pangilinan J."/>
            <person name="Larsson K.H."/>
            <person name="Matsuura K."/>
            <person name="Barry K."/>
            <person name="Labutti K."/>
            <person name="Kuo R."/>
            <person name="Ohm R.A."/>
            <person name="Bhattacharya S.S."/>
            <person name="Shirouzu T."/>
            <person name="Yoshinaga Y."/>
            <person name="Martin F.M."/>
            <person name="Grigoriev I.V."/>
            <person name="Hibbett D.S."/>
        </authorList>
    </citation>
    <scope>NUCLEOTIDE SEQUENCE [LARGE SCALE GENOMIC DNA]</scope>
    <source>
        <strain evidence="7 8">93-53</strain>
    </source>
</reference>
<feature type="compositionally biased region" description="Polar residues" evidence="5">
    <location>
        <begin position="427"/>
        <end position="440"/>
    </location>
</feature>
<evidence type="ECO:0000259" key="6">
    <source>
        <dbReference type="PROSITE" id="PS50089"/>
    </source>
</evidence>
<keyword evidence="2 4" id="KW-0863">Zinc-finger</keyword>
<name>A0A165EFS2_9APHY</name>
<feature type="compositionally biased region" description="Pro residues" evidence="5">
    <location>
        <begin position="481"/>
        <end position="495"/>
    </location>
</feature>
<evidence type="ECO:0000256" key="1">
    <source>
        <dbReference type="ARBA" id="ARBA00022723"/>
    </source>
</evidence>
<evidence type="ECO:0000256" key="2">
    <source>
        <dbReference type="ARBA" id="ARBA00022771"/>
    </source>
</evidence>
<feature type="region of interest" description="Disordered" evidence="5">
    <location>
        <begin position="576"/>
        <end position="656"/>
    </location>
</feature>
<dbReference type="RefSeq" id="XP_040764708.1">
    <property type="nucleotide sequence ID" value="XM_040908794.1"/>
</dbReference>
<sequence>MRSSQLSSPSANSLADYTRRLPLAHLPNLDTTTNQVILITPATSIRPRKTKKKRQPDRTERNSNSEEPRFTTSVKPAVLRRVPATPTSPVRGRKAAPATQARRVADPLLDVLDTAVPDYPPPSFQEAISSALPYDPSSTADDGASTSILSPGTSAPSSPATFPVHSMELVTHELSTFGQVTAEPPRVQEVPSISRDSAESGSDISSIEMINFERPQLWEADRNRGLNLQERVALELVRQQAAESTAALTTFSSPRSSSPASSPPPTPTSRERHCSHCGSVRPLEQPNVQTPEGNDDDRGNSWIRGGTKGRRQGSMAAHLRALHDASSAPTSPSSVSPTSMTSSSNPWASNLTLTLSSVFMSHRPPAETSNLKRKESFGVRRLFSKAKEPECSPEQPTADGLDSWEVIDVTSPTSAESLPAEDWSIKNARSSARQKPSQQPLAFISRPLRKQGRGAVSPFPVASTHAPPTLPPEKSRGGPHAPAPTANPPQPPRYGLPPQASERAPGTIPTLSSVRIMPLGVNDQNIQSPIGPPSVLHAPFSSEKRMSDPMSRHVPVSPAHRTPLKKSSLPLLNTMKPKASSPVSPVDFPPLPGRNALGASGMPEYSTLANDSPAHERAPATVSLEPTVQSQPPTPATPMSAGHYPGRPLPQPPSSPLNELPLVTPQSVIPRKAGLHVVEPHAPQSSQIAATQRRERTYSDALMSRTRSNEQPANGRPREELLVISETVYPAIPDPLNADAAAPPKNHPFVGKVELQRRRPLKDGRSNTKLTLLGVIVDKCGICIREFKEEDMAALGPVCQHCFHERCLRRWLALNRTCPLCRVALSLDDNAFSRI</sequence>
<dbReference type="GeneID" id="63825823"/>
<feature type="domain" description="RING-type" evidence="6">
    <location>
        <begin position="780"/>
        <end position="822"/>
    </location>
</feature>
<dbReference type="PANTHER" id="PTHR14155">
    <property type="entry name" value="RING FINGER DOMAIN-CONTAINING"/>
    <property type="match status" value="1"/>
</dbReference>
<dbReference type="Proteomes" id="UP000076871">
    <property type="component" value="Unassembled WGS sequence"/>
</dbReference>
<dbReference type="PROSITE" id="PS50089">
    <property type="entry name" value="ZF_RING_2"/>
    <property type="match status" value="1"/>
</dbReference>
<feature type="region of interest" description="Disordered" evidence="5">
    <location>
        <begin position="385"/>
        <end position="404"/>
    </location>
</feature>
<dbReference type="EMBL" id="KV427621">
    <property type="protein sequence ID" value="KZT06968.1"/>
    <property type="molecule type" value="Genomic_DNA"/>
</dbReference>
<feature type="compositionally biased region" description="Polar residues" evidence="5">
    <location>
        <begin position="136"/>
        <end position="149"/>
    </location>
</feature>
<dbReference type="STRING" id="1314785.A0A165EFS2"/>
<feature type="region of interest" description="Disordered" evidence="5">
    <location>
        <begin position="245"/>
        <end position="346"/>
    </location>
</feature>
<proteinExistence type="predicted"/>
<evidence type="ECO:0000313" key="8">
    <source>
        <dbReference type="Proteomes" id="UP000076871"/>
    </source>
</evidence>
<feature type="compositionally biased region" description="Basic and acidic residues" evidence="5">
    <location>
        <begin position="56"/>
        <end position="69"/>
    </location>
</feature>
<dbReference type="InterPro" id="IPR001841">
    <property type="entry name" value="Znf_RING"/>
</dbReference>
<protein>
    <recommendedName>
        <fullName evidence="6">RING-type domain-containing protein</fullName>
    </recommendedName>
</protein>
<evidence type="ECO:0000256" key="3">
    <source>
        <dbReference type="ARBA" id="ARBA00022833"/>
    </source>
</evidence>
<feature type="compositionally biased region" description="Low complexity" evidence="5">
    <location>
        <begin position="150"/>
        <end position="161"/>
    </location>
</feature>
<dbReference type="OrthoDB" id="8062037at2759"/>
<dbReference type="SMART" id="SM00184">
    <property type="entry name" value="RING"/>
    <property type="match status" value="1"/>
</dbReference>
<keyword evidence="8" id="KW-1185">Reference proteome</keyword>
<feature type="region of interest" description="Disordered" evidence="5">
    <location>
        <begin position="40"/>
        <end position="161"/>
    </location>
</feature>
<gene>
    <name evidence="7" type="ORF">LAESUDRAFT_725282</name>
</gene>
<dbReference type="InParanoid" id="A0A165EFS2"/>
<feature type="compositionally biased region" description="Low complexity" evidence="5">
    <location>
        <begin position="326"/>
        <end position="344"/>
    </location>
</feature>
<feature type="compositionally biased region" description="Basic residues" evidence="5">
    <location>
        <begin position="46"/>
        <end position="55"/>
    </location>
</feature>
<evidence type="ECO:0000256" key="5">
    <source>
        <dbReference type="SAM" id="MobiDB-lite"/>
    </source>
</evidence>
<dbReference type="SUPFAM" id="SSF57850">
    <property type="entry name" value="RING/U-box"/>
    <property type="match status" value="1"/>
</dbReference>
<feature type="region of interest" description="Disordered" evidence="5">
    <location>
        <begin position="427"/>
        <end position="506"/>
    </location>
</feature>
<dbReference type="InterPro" id="IPR013083">
    <property type="entry name" value="Znf_RING/FYVE/PHD"/>
</dbReference>
<dbReference type="Gene3D" id="3.30.40.10">
    <property type="entry name" value="Zinc/RING finger domain, C3HC4 (zinc finger)"/>
    <property type="match status" value="1"/>
</dbReference>